<dbReference type="Proteomes" id="UP000321275">
    <property type="component" value="Unassembled WGS sequence"/>
</dbReference>
<keyword evidence="8" id="KW-1185">Reference proteome</keyword>
<keyword evidence="3 5" id="KW-1133">Transmembrane helix</keyword>
<gene>
    <name evidence="7" type="ORF">HPA02_09150</name>
</gene>
<organism evidence="7 8">
    <name type="scientific">Bisbaumannia pacifica</name>
    <dbReference type="NCBI Taxonomy" id="77098"/>
    <lineage>
        <taxon>Bacteria</taxon>
        <taxon>Pseudomonadati</taxon>
        <taxon>Pseudomonadota</taxon>
        <taxon>Gammaproteobacteria</taxon>
        <taxon>Oceanospirillales</taxon>
        <taxon>Halomonadaceae</taxon>
        <taxon>Bisbaumannia</taxon>
    </lineage>
</organism>
<name>A0A510X5C7_9GAMM</name>
<comment type="subcellular location">
    <subcellularLocation>
        <location evidence="1">Membrane</location>
        <topology evidence="1">Single-pass membrane protein</topology>
    </subcellularLocation>
</comment>
<dbReference type="InterPro" id="IPR007452">
    <property type="entry name" value="TamB_C"/>
</dbReference>
<sequence length="1310" mass="140544">MAPTLRHRTGILSWALLRLLVWLPLWLLGLVCFLLGLLLSPWGTGLVLDQARERGLIDYQSVAGAPLDDLRIDGLRLDAGPAEIAIRQLEWAWAEECLLNGRLCLDHLRLDGLRVRLAATEAEESPPGEPLESIALPLPIELRELSVSDAEIRLADGTRLSWREFVSGAVGEGEAATLLATGLSGLRLYLPPSPGQRLAGRLGAEAIDAAIAVAEGEPPAPPAPPLAERERLSLPQVHLPLGLTVRELLVEDVELGGAVSQRLERLYLEASARGETLVLERLELDHPQASVRLAAEVTLRDDYPLEANLEVRVDTLPALPELEGERFTLRLSGGLGDLEAGLQGDGAIDARLGLEIDALDPTLPFHLRLASDRVQWPLTPDRSADYLVEDLALDLQGDLLGYEARLRGRLSGGDLPMTQLALLGSGDIGHFTWRPLSLTLPRGSLVSRGRIAWQEGIDLAADLVMESLDPGLFTPAVAGQLSGTAAVNFRLLDDSWQLAVPELAIDGELQEQPLSLQASLSGTSEMRWDIERLEARQGDNRLAIDGRIAETLALTGRLEAPALESLMEGLQGRLSGDFSVAGSLESPRAELTLDGQQLAFQDTRLARLGLTARVEGLEDPRLAAELEADSLSAAGQRFENLTLTLAGRLGEHRLDLEVLGEESGPLERLVLGLDGALSENRQDYRGTLLPLEASLPQGTLALAEGLRFSVVLPAGRLTAEPFCLVRAEGGRLCSVAPLVASAASGEARLRLEALPMDLIDPALPPGWSLNGESDGEVILGWSEGGARWRLSGELGSRFALSGEDAYGQPWELPDSRLRLGLEASEARAEADLALSLSGAGEVALRTIVEDPLGSQALSGELSVEAIDLADYRRLVAGMETLEGRLDGRVAIAGSLEAPDLRGDLALEGLRVTGPDLPVNVRDGRLVLRLAGDRGTLEGMIQGEEGRLDLAGEAAWPSLTEWAIEARLEGRDDPLLAVLPEIGRLRLAPQLTIAVTPQRLEVGGRVQIPWARLQIGQLPPGVVSPSPDEVIVSEEEVRERLRLAAFSEDDLAAQESAAAALRQAGMTTRVRIDLSLGPDMQLEAYGLEAGLTGELEVRQADGPVQLFGDVNLVDGRFRAYGQDLLIREGQLIFSGPPDQPLLEVEAIRNPDVTQDEVIAGLRVTGLADEPELRIFSEPAMDEARALSYLLRGRAPDESDADGALTSALVGLTLSRTGGAVGQVGQAFGIEDLRLETAGAGEESQVVVAGQLTEDLRVSYGVGIFSPIAELTLRYTLWRNLYVQAVSGAAQAVDLVYTFSRRGNPRLRDSGE</sequence>
<dbReference type="EMBL" id="BJUK01000007">
    <property type="protein sequence ID" value="GEK46632.1"/>
    <property type="molecule type" value="Genomic_DNA"/>
</dbReference>
<evidence type="ECO:0000256" key="4">
    <source>
        <dbReference type="ARBA" id="ARBA00023136"/>
    </source>
</evidence>
<protein>
    <submittedName>
        <fullName evidence="7">Translocation/assembly module TamB</fullName>
    </submittedName>
</protein>
<comment type="caution">
    <text evidence="7">The sequence shown here is derived from an EMBL/GenBank/DDBJ whole genome shotgun (WGS) entry which is preliminary data.</text>
</comment>
<feature type="domain" description="Translocation and assembly module TamB C-terminal" evidence="6">
    <location>
        <begin position="942"/>
        <end position="1297"/>
    </location>
</feature>
<proteinExistence type="predicted"/>
<dbReference type="GO" id="GO:0009306">
    <property type="term" value="P:protein secretion"/>
    <property type="evidence" value="ECO:0007669"/>
    <property type="project" value="InterPro"/>
</dbReference>
<dbReference type="RefSeq" id="WP_244945859.1">
    <property type="nucleotide sequence ID" value="NZ_BJUK01000007.1"/>
</dbReference>
<evidence type="ECO:0000256" key="2">
    <source>
        <dbReference type="ARBA" id="ARBA00022692"/>
    </source>
</evidence>
<evidence type="ECO:0000313" key="7">
    <source>
        <dbReference type="EMBL" id="GEK46632.1"/>
    </source>
</evidence>
<keyword evidence="2 5" id="KW-0812">Transmembrane</keyword>
<dbReference type="Pfam" id="PF04357">
    <property type="entry name" value="TamB"/>
    <property type="match status" value="1"/>
</dbReference>
<accession>A0A510X5C7</accession>
<evidence type="ECO:0000259" key="6">
    <source>
        <dbReference type="Pfam" id="PF04357"/>
    </source>
</evidence>
<dbReference type="PANTHER" id="PTHR36985">
    <property type="entry name" value="TRANSLOCATION AND ASSEMBLY MODULE SUBUNIT TAMB"/>
    <property type="match status" value="1"/>
</dbReference>
<evidence type="ECO:0000256" key="1">
    <source>
        <dbReference type="ARBA" id="ARBA00004167"/>
    </source>
</evidence>
<evidence type="ECO:0000256" key="3">
    <source>
        <dbReference type="ARBA" id="ARBA00022989"/>
    </source>
</evidence>
<keyword evidence="4 5" id="KW-0472">Membrane</keyword>
<feature type="transmembrane region" description="Helical" evidence="5">
    <location>
        <begin position="20"/>
        <end position="42"/>
    </location>
</feature>
<dbReference type="PANTHER" id="PTHR36985:SF1">
    <property type="entry name" value="TRANSLOCATION AND ASSEMBLY MODULE SUBUNIT TAMB"/>
    <property type="match status" value="1"/>
</dbReference>
<evidence type="ECO:0000256" key="5">
    <source>
        <dbReference type="SAM" id="Phobius"/>
    </source>
</evidence>
<dbReference type="GO" id="GO:0005886">
    <property type="term" value="C:plasma membrane"/>
    <property type="evidence" value="ECO:0007669"/>
    <property type="project" value="InterPro"/>
</dbReference>
<evidence type="ECO:0000313" key="8">
    <source>
        <dbReference type="Proteomes" id="UP000321275"/>
    </source>
</evidence>
<reference evidence="7 8" key="1">
    <citation type="submission" date="2019-07" db="EMBL/GenBank/DDBJ databases">
        <title>Whole genome shotgun sequence of Halomonas pacifica NBRC 102220.</title>
        <authorList>
            <person name="Hosoyama A."/>
            <person name="Uohara A."/>
            <person name="Ohji S."/>
            <person name="Ichikawa N."/>
        </authorList>
    </citation>
    <scope>NUCLEOTIDE SEQUENCE [LARGE SCALE GENOMIC DNA]</scope>
    <source>
        <strain evidence="7 8">NBRC 102220</strain>
    </source>
</reference>
<dbReference type="GO" id="GO:0097347">
    <property type="term" value="C:TAM protein secretion complex"/>
    <property type="evidence" value="ECO:0007669"/>
    <property type="project" value="TreeGrafter"/>
</dbReference>